<evidence type="ECO:0000313" key="2">
    <source>
        <dbReference type="EMBL" id="MDM7855867.1"/>
    </source>
</evidence>
<proteinExistence type="predicted"/>
<feature type="compositionally biased region" description="Gly residues" evidence="1">
    <location>
        <begin position="957"/>
        <end position="967"/>
    </location>
</feature>
<evidence type="ECO:0000313" key="3">
    <source>
        <dbReference type="Proteomes" id="UP001529338"/>
    </source>
</evidence>
<feature type="region of interest" description="Disordered" evidence="1">
    <location>
        <begin position="95"/>
        <end position="117"/>
    </location>
</feature>
<dbReference type="RefSeq" id="WP_289455896.1">
    <property type="nucleotide sequence ID" value="NZ_JAUCGQ010000002.1"/>
</dbReference>
<comment type="caution">
    <text evidence="2">The sequence shown here is derived from an EMBL/GenBank/DDBJ whole genome shotgun (WGS) entry which is preliminary data.</text>
</comment>
<dbReference type="EMBL" id="JAUCGQ010000002">
    <property type="protein sequence ID" value="MDM7855867.1"/>
    <property type="molecule type" value="Genomic_DNA"/>
</dbReference>
<reference evidence="2 3" key="1">
    <citation type="submission" date="2023-06" db="EMBL/GenBank/DDBJ databases">
        <title>Cellulomonas sp. MW4 Whole genome sequence.</title>
        <authorList>
            <person name="Park S."/>
        </authorList>
    </citation>
    <scope>NUCLEOTIDE SEQUENCE [LARGE SCALE GENOMIC DNA]</scope>
    <source>
        <strain evidence="2 3">MW4</strain>
    </source>
</reference>
<keyword evidence="3" id="KW-1185">Reference proteome</keyword>
<protein>
    <submittedName>
        <fullName evidence="2">Uncharacterized protein</fullName>
    </submittedName>
</protein>
<evidence type="ECO:0000256" key="1">
    <source>
        <dbReference type="SAM" id="MobiDB-lite"/>
    </source>
</evidence>
<gene>
    <name evidence="2" type="ORF">QRT04_13080</name>
</gene>
<organism evidence="2 3">
    <name type="scientific">Cellulomonas alba</name>
    <dbReference type="NCBI Taxonomy" id="3053467"/>
    <lineage>
        <taxon>Bacteria</taxon>
        <taxon>Bacillati</taxon>
        <taxon>Actinomycetota</taxon>
        <taxon>Actinomycetes</taxon>
        <taxon>Micrococcales</taxon>
        <taxon>Cellulomonadaceae</taxon>
        <taxon>Cellulomonas</taxon>
    </lineage>
</organism>
<dbReference type="Proteomes" id="UP001529338">
    <property type="component" value="Unassembled WGS sequence"/>
</dbReference>
<name>A0ABT7SI47_9CELL</name>
<sequence>MTTLRFPTRVVLTVADDRLDDDLVALAVDAADAALTRAVRRAGALDVVRTSAAEPGDVRVGVELRGDPLPETVDAALRRGLGALATARAAALAAVPTPRGRSDAARGPSGESASERAAEQLDPDLLLGGFAAVDDAYLVASYDEGGRRVALPIGGSGRGDERARTGAVQQVRVQLVVIRSVAELEARLRDRYGDAVPSRVVVLSGLDSGAAVLTLVRWRNGAVAEREGMGTLAMYQPPTGAGAGRWRQTSLLDLTQISFAGRADDEAERTRWRIRMLLQLARSRGADGIPEADLRQAAALVVATMPQVAPITSYYWIEGSAFAAQLMEVDQPPQLTDTLPVVAFVEQVATDVTTPEEHATPALPLGELTFGFDPDVARPFLAEPPVEFWPLGVGARLEHLIGEIAAILGMPAGRFPGMFLLAALVRIGQIAAGVGAIVATGEGTPADSPRLARLRTAISAYEPMTRLELLYTALVAGADEGGTAPPPLRHNSASWLLHFYEEYFSRRDGSVRDLFVAACQDQLLDVLETSHRELVQRRRNLSAYLRLTRVLVLLLLVDDVELSELRRLLVERIDQERAEQVVDVAVPGAGPLEQWWSSTSVVLGSLGHVETGPVPVTGRGSLRRTRDGWQVQDSVGRWWTRGDLEAVIAGGRQEAFAVDPFLEKLADLDDVIERMRTVGADGLEDEFGRLLDELRSENEDKTRDVRGDRDIAFGLAAVSEAPRSELGGQLSGIHELADHELRPLFTGPSAEVYDTGLRALIGVELGKAAFLEFINVVGLVALAIVCPEAALVIGAVQAVDAVDTALEHRGIQRAMLGGDRIITHAQAEAELWGAAIGAALVFVPEVPGLLRGTARGVGAVVRGEAREAVATAGREVAENMARHIAELAARDLVVTFARECLQGYLLNLVINAAIQRFAQTIAREVEVTGHASLGDITRLVGDAIAGPAPVTPAPAQGAGGAGGGAGGITQVTP</sequence>
<accession>A0ABT7SI47</accession>
<feature type="region of interest" description="Disordered" evidence="1">
    <location>
        <begin position="951"/>
        <end position="973"/>
    </location>
</feature>